<dbReference type="Pfam" id="PF08327">
    <property type="entry name" value="AHSA1"/>
    <property type="match status" value="1"/>
</dbReference>
<evidence type="ECO:0000313" key="3">
    <source>
        <dbReference type="EMBL" id="GAT67351.1"/>
    </source>
</evidence>
<name>A0A171CX02_9ACTN</name>
<comment type="caution">
    <text evidence="3">The sequence shown here is derived from an EMBL/GenBank/DDBJ whole genome shotgun (WGS) entry which is preliminary data.</text>
</comment>
<dbReference type="AlphaFoldDB" id="A0A171CX02"/>
<proteinExistence type="inferred from homology"/>
<gene>
    <name evidence="3" type="ORF">PS9374_03004</name>
</gene>
<protein>
    <submittedName>
        <fullName evidence="3">Activator of HSP90 ATPase</fullName>
    </submittedName>
</protein>
<dbReference type="InterPro" id="IPR013538">
    <property type="entry name" value="ASHA1/2-like_C"/>
</dbReference>
<reference evidence="3 4" key="1">
    <citation type="journal article" date="2016" name="Genome Announc.">
        <title>Draft Genome Sequence of Planomonospora sphaerica JCM9374, a Rare Actinomycete.</title>
        <authorList>
            <person name="Dohra H."/>
            <person name="Suzuki T."/>
            <person name="Inoue Y."/>
            <person name="Kodani S."/>
        </authorList>
    </citation>
    <scope>NUCLEOTIDE SEQUENCE [LARGE SCALE GENOMIC DNA]</scope>
    <source>
        <strain evidence="3 4">JCM 9374</strain>
    </source>
</reference>
<dbReference type="Proteomes" id="UP000077701">
    <property type="component" value="Unassembled WGS sequence"/>
</dbReference>
<evidence type="ECO:0000259" key="2">
    <source>
        <dbReference type="Pfam" id="PF08327"/>
    </source>
</evidence>
<feature type="domain" description="Activator of Hsp90 ATPase homologue 1/2-like C-terminal" evidence="2">
    <location>
        <begin position="21"/>
        <end position="158"/>
    </location>
</feature>
<sequence length="161" mass="18002">MTFTPYTLDPDLDIQLEREVDVPPALVWKAWTTPDLLTQWFAPKPYETPHCEIDLRPGGIFRTVMRSPEGEEFDGAGCYLEVLPEERLVWTSALAPGYRPQPGEMAFTAIIELQPTASGGTRYRAIAMHQTPEDNKKHADMGFIEGWGAALDQLVALAKTL</sequence>
<reference evidence="4" key="2">
    <citation type="submission" date="2016-04" db="EMBL/GenBank/DDBJ databases">
        <title>Planomonospora sphaerica JCM9374 whole genome shotgun sequence.</title>
        <authorList>
            <person name="Suzuki T."/>
            <person name="Dohra H."/>
            <person name="Kodani S."/>
        </authorList>
    </citation>
    <scope>NUCLEOTIDE SEQUENCE [LARGE SCALE GENOMIC DNA]</scope>
    <source>
        <strain evidence="4">JCM 9374</strain>
    </source>
</reference>
<accession>A0A171CX02</accession>
<evidence type="ECO:0000313" key="4">
    <source>
        <dbReference type="Proteomes" id="UP000077701"/>
    </source>
</evidence>
<dbReference type="RefSeq" id="WP_068897406.1">
    <property type="nucleotide sequence ID" value="NZ_BDCX01000006.1"/>
</dbReference>
<dbReference type="SUPFAM" id="SSF55961">
    <property type="entry name" value="Bet v1-like"/>
    <property type="match status" value="1"/>
</dbReference>
<dbReference type="Gene3D" id="3.30.530.20">
    <property type="match status" value="1"/>
</dbReference>
<evidence type="ECO:0000256" key="1">
    <source>
        <dbReference type="ARBA" id="ARBA00006817"/>
    </source>
</evidence>
<comment type="similarity">
    <text evidence="1">Belongs to the AHA1 family.</text>
</comment>
<dbReference type="CDD" id="cd08896">
    <property type="entry name" value="SRPBCC_CalC_Aha1-like_3"/>
    <property type="match status" value="1"/>
</dbReference>
<organism evidence="3 4">
    <name type="scientific">Planomonospora sphaerica</name>
    <dbReference type="NCBI Taxonomy" id="161355"/>
    <lineage>
        <taxon>Bacteria</taxon>
        <taxon>Bacillati</taxon>
        <taxon>Actinomycetota</taxon>
        <taxon>Actinomycetes</taxon>
        <taxon>Streptosporangiales</taxon>
        <taxon>Streptosporangiaceae</taxon>
        <taxon>Planomonospora</taxon>
    </lineage>
</organism>
<dbReference type="STRING" id="161355.PS9374_03004"/>
<dbReference type="InterPro" id="IPR023393">
    <property type="entry name" value="START-like_dom_sf"/>
</dbReference>
<dbReference type="EMBL" id="BDCX01000006">
    <property type="protein sequence ID" value="GAT67351.1"/>
    <property type="molecule type" value="Genomic_DNA"/>
</dbReference>
<keyword evidence="4" id="KW-1185">Reference proteome</keyword>
<dbReference type="OrthoDB" id="3365660at2"/>